<accession>A0ABU3LH90</accession>
<name>A0ABU3LH90_9FLAO</name>
<dbReference type="InterPro" id="IPR013766">
    <property type="entry name" value="Thioredoxin_domain"/>
</dbReference>
<dbReference type="PROSITE" id="PS00194">
    <property type="entry name" value="THIOREDOXIN_1"/>
    <property type="match status" value="1"/>
</dbReference>
<dbReference type="EMBL" id="JAVTTO010000004">
    <property type="protein sequence ID" value="MDT7832952.1"/>
    <property type="molecule type" value="Genomic_DNA"/>
</dbReference>
<evidence type="ECO:0000313" key="4">
    <source>
        <dbReference type="Proteomes" id="UP001257277"/>
    </source>
</evidence>
<comment type="caution">
    <text evidence="3">The sequence shown here is derived from an EMBL/GenBank/DDBJ whole genome shotgun (WGS) entry which is preliminary data.</text>
</comment>
<evidence type="ECO:0000256" key="1">
    <source>
        <dbReference type="ARBA" id="ARBA00023284"/>
    </source>
</evidence>
<dbReference type="RefSeq" id="WP_349242204.1">
    <property type="nucleotide sequence ID" value="NZ_JAVTTO010000004.1"/>
</dbReference>
<dbReference type="PROSITE" id="PS51352">
    <property type="entry name" value="THIOREDOXIN_2"/>
    <property type="match status" value="1"/>
</dbReference>
<dbReference type="InterPro" id="IPR050553">
    <property type="entry name" value="Thioredoxin_ResA/DsbE_sf"/>
</dbReference>
<dbReference type="SUPFAM" id="SSF52833">
    <property type="entry name" value="Thioredoxin-like"/>
    <property type="match status" value="1"/>
</dbReference>
<dbReference type="Proteomes" id="UP001257277">
    <property type="component" value="Unassembled WGS sequence"/>
</dbReference>
<dbReference type="InterPro" id="IPR036249">
    <property type="entry name" value="Thioredoxin-like_sf"/>
</dbReference>
<gene>
    <name evidence="3" type="ORF">RQM59_11210</name>
</gene>
<dbReference type="InterPro" id="IPR017937">
    <property type="entry name" value="Thioredoxin_CS"/>
</dbReference>
<proteinExistence type="predicted"/>
<feature type="domain" description="Thioredoxin" evidence="2">
    <location>
        <begin position="6"/>
        <end position="153"/>
    </location>
</feature>
<evidence type="ECO:0000259" key="2">
    <source>
        <dbReference type="PROSITE" id="PS51352"/>
    </source>
</evidence>
<sequence length="153" mass="17753">MLSCKPEVAKVAKVTEVTSLNYDELKPLLHAQDDKVYVVNFWATWCAPCVKELPYFEKINKEYKDKNVEVLLVSLDFPKKVTSKLIPFINKKNIESKVVLLDDKNEQFWIGDISEKWSGALPATLIYTKDKREFFAEPISYEVLENTIQSFLK</sequence>
<dbReference type="PANTHER" id="PTHR42852">
    <property type="entry name" value="THIOL:DISULFIDE INTERCHANGE PROTEIN DSBE"/>
    <property type="match status" value="1"/>
</dbReference>
<evidence type="ECO:0000313" key="3">
    <source>
        <dbReference type="EMBL" id="MDT7832952.1"/>
    </source>
</evidence>
<dbReference type="PANTHER" id="PTHR42852:SF17">
    <property type="entry name" value="THIOREDOXIN-LIKE PROTEIN HI_1115"/>
    <property type="match status" value="1"/>
</dbReference>
<keyword evidence="4" id="KW-1185">Reference proteome</keyword>
<reference evidence="3 4" key="1">
    <citation type="submission" date="2023-09" db="EMBL/GenBank/DDBJ databases">
        <title>Novel taxa isolated from Blanes Bay.</title>
        <authorList>
            <person name="Rey-Velasco X."/>
            <person name="Lucena T."/>
        </authorList>
    </citation>
    <scope>NUCLEOTIDE SEQUENCE [LARGE SCALE GENOMIC DNA]</scope>
    <source>
        <strain evidence="3 4">S356</strain>
    </source>
</reference>
<protein>
    <submittedName>
        <fullName evidence="3">TlpA disulfide reductase family protein</fullName>
    </submittedName>
</protein>
<dbReference type="Gene3D" id="3.40.30.10">
    <property type="entry name" value="Glutaredoxin"/>
    <property type="match status" value="1"/>
</dbReference>
<keyword evidence="1" id="KW-0676">Redox-active center</keyword>
<dbReference type="Pfam" id="PF00578">
    <property type="entry name" value="AhpC-TSA"/>
    <property type="match status" value="1"/>
</dbReference>
<organism evidence="3 4">
    <name type="scientific">Asprobacillus argus</name>
    <dbReference type="NCBI Taxonomy" id="3076534"/>
    <lineage>
        <taxon>Bacteria</taxon>
        <taxon>Pseudomonadati</taxon>
        <taxon>Bacteroidota</taxon>
        <taxon>Flavobacteriia</taxon>
        <taxon>Flavobacteriales</taxon>
        <taxon>Flavobacteriaceae</taxon>
        <taxon>Asprobacillus</taxon>
    </lineage>
</organism>
<dbReference type="InterPro" id="IPR000866">
    <property type="entry name" value="AhpC/TSA"/>
</dbReference>
<dbReference type="CDD" id="cd02966">
    <property type="entry name" value="TlpA_like_family"/>
    <property type="match status" value="1"/>
</dbReference>